<evidence type="ECO:0000313" key="3">
    <source>
        <dbReference type="Proteomes" id="UP001430953"/>
    </source>
</evidence>
<comment type="caution">
    <text evidence="2">The sequence shown here is derived from an EMBL/GenBank/DDBJ whole genome shotgun (WGS) entry which is preliminary data.</text>
</comment>
<keyword evidence="3" id="KW-1185">Reference proteome</keyword>
<evidence type="ECO:0008006" key="4">
    <source>
        <dbReference type="Google" id="ProtNLM"/>
    </source>
</evidence>
<name>A0AAW2G804_9HYME</name>
<organism evidence="2 3">
    <name type="scientific">Cardiocondyla obscurior</name>
    <dbReference type="NCBI Taxonomy" id="286306"/>
    <lineage>
        <taxon>Eukaryota</taxon>
        <taxon>Metazoa</taxon>
        <taxon>Ecdysozoa</taxon>
        <taxon>Arthropoda</taxon>
        <taxon>Hexapoda</taxon>
        <taxon>Insecta</taxon>
        <taxon>Pterygota</taxon>
        <taxon>Neoptera</taxon>
        <taxon>Endopterygota</taxon>
        <taxon>Hymenoptera</taxon>
        <taxon>Apocrita</taxon>
        <taxon>Aculeata</taxon>
        <taxon>Formicoidea</taxon>
        <taxon>Formicidae</taxon>
        <taxon>Myrmicinae</taxon>
        <taxon>Cardiocondyla</taxon>
    </lineage>
</organism>
<accession>A0AAW2G804</accession>
<gene>
    <name evidence="2" type="ORF">PUN28_005909</name>
</gene>
<feature type="compositionally biased region" description="Polar residues" evidence="1">
    <location>
        <begin position="86"/>
        <end position="99"/>
    </location>
</feature>
<sequence>MLLCKYESAILSLFSLSLSLSLSYYETYLRKLIHQRMSGCNLRARSDLRRRGGAVRARLLISKTRRRDAPVTANRVTQRERKRMASCQSHLRKTSSTLSRGVCSPDIHRHTR</sequence>
<protein>
    <recommendedName>
        <fullName evidence="4">Secreted protein</fullName>
    </recommendedName>
</protein>
<proteinExistence type="predicted"/>
<evidence type="ECO:0000256" key="1">
    <source>
        <dbReference type="SAM" id="MobiDB-lite"/>
    </source>
</evidence>
<dbReference type="EMBL" id="JADYXP020000005">
    <property type="protein sequence ID" value="KAL0123725.1"/>
    <property type="molecule type" value="Genomic_DNA"/>
</dbReference>
<evidence type="ECO:0000313" key="2">
    <source>
        <dbReference type="EMBL" id="KAL0123725.1"/>
    </source>
</evidence>
<feature type="region of interest" description="Disordered" evidence="1">
    <location>
        <begin position="66"/>
        <end position="112"/>
    </location>
</feature>
<dbReference type="AlphaFoldDB" id="A0AAW2G804"/>
<dbReference type="Proteomes" id="UP001430953">
    <property type="component" value="Unassembled WGS sequence"/>
</dbReference>
<reference evidence="2 3" key="1">
    <citation type="submission" date="2023-03" db="EMBL/GenBank/DDBJ databases">
        <title>High recombination rates correlate with genetic variation in Cardiocondyla obscurior ants.</title>
        <authorList>
            <person name="Errbii M."/>
        </authorList>
    </citation>
    <scope>NUCLEOTIDE SEQUENCE [LARGE SCALE GENOMIC DNA]</scope>
    <source>
        <strain evidence="2">Alpha-2009</strain>
        <tissue evidence="2">Whole body</tissue>
    </source>
</reference>